<keyword evidence="2" id="KW-1185">Reference proteome</keyword>
<organism evidence="1 2">
    <name type="scientific">Alloalcanivorax marinus</name>
    <dbReference type="NCBI Taxonomy" id="1177169"/>
    <lineage>
        <taxon>Bacteria</taxon>
        <taxon>Pseudomonadati</taxon>
        <taxon>Pseudomonadota</taxon>
        <taxon>Gammaproteobacteria</taxon>
        <taxon>Oceanospirillales</taxon>
        <taxon>Alcanivoracaceae</taxon>
        <taxon>Alloalcanivorax</taxon>
    </lineage>
</organism>
<dbReference type="InterPro" id="IPR052741">
    <property type="entry name" value="Mitochondrial_HTD2"/>
</dbReference>
<dbReference type="GO" id="GO:0019171">
    <property type="term" value="F:(3R)-hydroxyacyl-[acyl-carrier-protein] dehydratase activity"/>
    <property type="evidence" value="ECO:0007669"/>
    <property type="project" value="TreeGrafter"/>
</dbReference>
<dbReference type="Proteomes" id="UP001108027">
    <property type="component" value="Unassembled WGS sequence"/>
</dbReference>
<evidence type="ECO:0000313" key="2">
    <source>
        <dbReference type="Proteomes" id="UP001108027"/>
    </source>
</evidence>
<dbReference type="Gene3D" id="3.10.129.10">
    <property type="entry name" value="Hotdog Thioesterase"/>
    <property type="match status" value="1"/>
</dbReference>
<dbReference type="PANTHER" id="PTHR28152:SF1">
    <property type="entry name" value="HYDROXYACYL-THIOESTER DEHYDRATASE TYPE 2, MITOCHONDRIAL"/>
    <property type="match status" value="1"/>
</dbReference>
<dbReference type="InterPro" id="IPR029069">
    <property type="entry name" value="HotDog_dom_sf"/>
</dbReference>
<comment type="caution">
    <text evidence="1">The sequence shown here is derived from an EMBL/GenBank/DDBJ whole genome shotgun (WGS) entry which is preliminary data.</text>
</comment>
<accession>A0A9Q3ULG4</accession>
<name>A0A9Q3ULG4_9GAMM</name>
<dbReference type="AlphaFoldDB" id="A0A9Q3ULG4"/>
<evidence type="ECO:0000313" key="1">
    <source>
        <dbReference type="EMBL" id="MCC4307597.1"/>
    </source>
</evidence>
<reference evidence="1" key="1">
    <citation type="submission" date="2021-10" db="EMBL/GenBank/DDBJ databases">
        <title>The diversity and Nitrogen Metabolism of Culturable Nitrate-Utilizing Bacteria Within the Oxygen Minimum Zone of the Changjiang (Yangtze River)Estuary.</title>
        <authorList>
            <person name="Zhang D."/>
            <person name="Zheng J."/>
            <person name="Liu S."/>
            <person name="He W."/>
        </authorList>
    </citation>
    <scope>NUCLEOTIDE SEQUENCE</scope>
    <source>
        <strain evidence="1">FXH-223</strain>
    </source>
</reference>
<dbReference type="RefSeq" id="WP_228232900.1">
    <property type="nucleotide sequence ID" value="NZ_JAJGNA010000002.1"/>
</dbReference>
<evidence type="ECO:0008006" key="3">
    <source>
        <dbReference type="Google" id="ProtNLM"/>
    </source>
</evidence>
<protein>
    <recommendedName>
        <fullName evidence="3">3-methylfumaryl-CoA hydratase</fullName>
    </recommendedName>
</protein>
<dbReference type="EMBL" id="JAJGNA010000002">
    <property type="protein sequence ID" value="MCC4307597.1"/>
    <property type="molecule type" value="Genomic_DNA"/>
</dbReference>
<proteinExistence type="predicted"/>
<sequence length="136" mass="15129">MPRLPVAVGDTLETRRFEADSVQLFLYNAAIWNPHRIHYDLPYTQQAEGHPQLLIDGPLQGDWLTQMVEEWLDGHGVLTAFAYSNRLAAYLGDVLTGAGQVTECDEQGATLSLTLNNQNDKTTTVATARVRFQARA</sequence>
<dbReference type="SUPFAM" id="SSF54637">
    <property type="entry name" value="Thioesterase/thiol ester dehydrase-isomerase"/>
    <property type="match status" value="1"/>
</dbReference>
<dbReference type="PANTHER" id="PTHR28152">
    <property type="entry name" value="HYDROXYACYL-THIOESTER DEHYDRATASE TYPE 2, MITOCHONDRIAL"/>
    <property type="match status" value="1"/>
</dbReference>
<gene>
    <name evidence="1" type="ORF">LL252_03345</name>
</gene>